<dbReference type="OrthoDB" id="6948598at2"/>
<dbReference type="Proteomes" id="UP000250163">
    <property type="component" value="Chromosome MORIYA"/>
</dbReference>
<evidence type="ECO:0000256" key="1">
    <source>
        <dbReference type="SAM" id="Phobius"/>
    </source>
</evidence>
<dbReference type="InterPro" id="IPR012495">
    <property type="entry name" value="TadE-like_dom"/>
</dbReference>
<evidence type="ECO:0000313" key="3">
    <source>
        <dbReference type="EMBL" id="SQD77314.1"/>
    </source>
</evidence>
<feature type="transmembrane region" description="Helical" evidence="1">
    <location>
        <begin position="12"/>
        <end position="32"/>
    </location>
</feature>
<feature type="domain" description="TadE-like" evidence="2">
    <location>
        <begin position="11"/>
        <end position="53"/>
    </location>
</feature>
<proteinExistence type="predicted"/>
<sequence length="162" mass="17969">MINDNHSKQQGVYAVEFAIAGSLFFLLLFAVLEIGRLFFTWNVLTEVTRRGARLAAVCYFDTTNIVAFDDMISISLFNDQPIIPNLSAANLQIQYLMDNGTQVLSSVDANFIHFVKVDIINYQHQLLIPGLFLTLDSPTFSTTLPSESLGVTPNTTTLCTPT</sequence>
<evidence type="ECO:0000313" key="4">
    <source>
        <dbReference type="Proteomes" id="UP000250163"/>
    </source>
</evidence>
<organism evidence="3 4">
    <name type="scientific">Moritella yayanosii</name>
    <dbReference type="NCBI Taxonomy" id="69539"/>
    <lineage>
        <taxon>Bacteria</taxon>
        <taxon>Pseudomonadati</taxon>
        <taxon>Pseudomonadota</taxon>
        <taxon>Gammaproteobacteria</taxon>
        <taxon>Alteromonadales</taxon>
        <taxon>Moritellaceae</taxon>
        <taxon>Moritella</taxon>
    </lineage>
</organism>
<protein>
    <recommendedName>
        <fullName evidence="2">TadE-like domain-containing protein</fullName>
    </recommendedName>
</protein>
<dbReference type="AlphaFoldDB" id="A0A330LJT9"/>
<dbReference type="RefSeq" id="WP_112712884.1">
    <property type="nucleotide sequence ID" value="NZ_LS483250.1"/>
</dbReference>
<name>A0A330LJT9_9GAMM</name>
<reference evidence="4" key="1">
    <citation type="submission" date="2018-05" db="EMBL/GenBank/DDBJ databases">
        <authorList>
            <person name="Cea G.-C."/>
            <person name="William W."/>
        </authorList>
    </citation>
    <scope>NUCLEOTIDE SEQUENCE [LARGE SCALE GENOMIC DNA]</scope>
    <source>
        <strain evidence="4">DB21MT 5</strain>
    </source>
</reference>
<gene>
    <name evidence="3" type="ORF">MORIYA_0836</name>
</gene>
<keyword evidence="4" id="KW-1185">Reference proteome</keyword>
<keyword evidence="1" id="KW-0812">Transmembrane</keyword>
<dbReference type="KEGG" id="mya:MORIYA_0836"/>
<accession>A0A330LJT9</accession>
<dbReference type="Pfam" id="PF07811">
    <property type="entry name" value="TadE"/>
    <property type="match status" value="1"/>
</dbReference>
<dbReference type="EMBL" id="LS483250">
    <property type="protein sequence ID" value="SQD77314.1"/>
    <property type="molecule type" value="Genomic_DNA"/>
</dbReference>
<keyword evidence="1" id="KW-1133">Transmembrane helix</keyword>
<evidence type="ECO:0000259" key="2">
    <source>
        <dbReference type="Pfam" id="PF07811"/>
    </source>
</evidence>
<keyword evidence="1" id="KW-0472">Membrane</keyword>